<protein>
    <recommendedName>
        <fullName evidence="4">DNA polymerase IV</fullName>
        <shortName evidence="4">Pol IV</shortName>
        <ecNumber evidence="4">2.7.7.7</ecNumber>
    </recommendedName>
</protein>
<dbReference type="Gene3D" id="3.30.1490.100">
    <property type="entry name" value="DNA polymerase, Y-family, little finger domain"/>
    <property type="match status" value="1"/>
</dbReference>
<dbReference type="PANTHER" id="PTHR11076">
    <property type="entry name" value="DNA REPAIR POLYMERASE UMUC / TRANSFERASE FAMILY MEMBER"/>
    <property type="match status" value="1"/>
</dbReference>
<feature type="domain" description="UmuC" evidence="5">
    <location>
        <begin position="8"/>
        <end position="218"/>
    </location>
</feature>
<dbReference type="SUPFAM" id="SSF100879">
    <property type="entry name" value="Lesion bypass DNA polymerase (Y-family), little finger domain"/>
    <property type="match status" value="1"/>
</dbReference>
<dbReference type="GO" id="GO:0003887">
    <property type="term" value="F:DNA-directed DNA polymerase activity"/>
    <property type="evidence" value="ECO:0007669"/>
    <property type="project" value="UniProtKB-EC"/>
</dbReference>
<evidence type="ECO:0000256" key="1">
    <source>
        <dbReference type="ARBA" id="ARBA00010945"/>
    </source>
</evidence>
<keyword evidence="4" id="KW-0234">DNA repair</keyword>
<feature type="site" description="Substrate discrimination" evidence="4">
    <location>
        <position position="17"/>
    </location>
</feature>
<dbReference type="Gene3D" id="3.40.1170.60">
    <property type="match status" value="1"/>
</dbReference>
<keyword evidence="4" id="KW-0227">DNA damage</keyword>
<accession>A0ABU9BS04</accession>
<keyword evidence="4" id="KW-0238">DNA-binding</keyword>
<evidence type="ECO:0000313" key="7">
    <source>
        <dbReference type="Proteomes" id="UP001371218"/>
    </source>
</evidence>
<feature type="active site" evidence="4">
    <location>
        <position position="128"/>
    </location>
</feature>
<reference evidence="6 7" key="1">
    <citation type="submission" date="2024-04" db="EMBL/GenBank/DDBJ databases">
        <title>Novel species of the genus Ideonella isolated from streams.</title>
        <authorList>
            <person name="Lu H."/>
        </authorList>
    </citation>
    <scope>NUCLEOTIDE SEQUENCE [LARGE SCALE GENOMIC DNA]</scope>
    <source>
        <strain evidence="6 7">DXS29W</strain>
    </source>
</reference>
<dbReference type="HAMAP" id="MF_01113">
    <property type="entry name" value="DNApol_IV"/>
    <property type="match status" value="1"/>
</dbReference>
<keyword evidence="4 6" id="KW-0548">Nucleotidyltransferase</keyword>
<feature type="binding site" evidence="4">
    <location>
        <position position="12"/>
    </location>
    <ligand>
        <name>Mg(2+)</name>
        <dbReference type="ChEBI" id="CHEBI:18420"/>
    </ligand>
</feature>
<comment type="caution">
    <text evidence="6">The sequence shown here is derived from an EMBL/GenBank/DDBJ whole genome shotgun (WGS) entry which is preliminary data.</text>
</comment>
<dbReference type="InterPro" id="IPR050116">
    <property type="entry name" value="DNA_polymerase-Y"/>
</dbReference>
<keyword evidence="4" id="KW-0235">DNA replication</keyword>
<dbReference type="PROSITE" id="PS50173">
    <property type="entry name" value="UMUC"/>
    <property type="match status" value="1"/>
</dbReference>
<dbReference type="SUPFAM" id="SSF56672">
    <property type="entry name" value="DNA/RNA polymerases"/>
    <property type="match status" value="1"/>
</dbReference>
<proteinExistence type="inferred from homology"/>
<dbReference type="CDD" id="cd03586">
    <property type="entry name" value="PolY_Pol_IV_kappa"/>
    <property type="match status" value="1"/>
</dbReference>
<sequence>MAARRRLIAHLDMDAFYASVELLRYPDLRGKPVVVAGGRRHQPELLPDGTRRYSLLKDYTGRGVITTSTYEARAMGVFSAMGTMKAAALAPNAVLLPVDFEQYRLYSRRFKAAVAELAPVIEDRGVDEIYIDLTDVPGAQDAVGHDPLGGVRALALEIKNNVQRATGGLTCSIGVTPNKLLSKLASELDKPDGLTVLTMDDLPTRIWPLAARKVNGIGPKAAARLTDLGIHTVGELAQCERGWLIEHFGRSYGAWLNDAAWGRDERPLVTHGEPVSMSHETTFDRDLHAKRDKTELGEIFTQLCAQLARDLARKGYVAQTIGIKLRFDDFKIVTRDQTLPAPTADAATIRRAAGECLKRVDLSRRLRLLGVRGGKLMTPGEWDARLARAAAAASRRPPQRRASAPAAEEPAAAYNLPLFDLPD</sequence>
<keyword evidence="4" id="KW-0479">Metal-binding</keyword>
<keyword evidence="4" id="KW-0963">Cytoplasm</keyword>
<dbReference type="Proteomes" id="UP001371218">
    <property type="component" value="Unassembled WGS sequence"/>
</dbReference>
<comment type="similarity">
    <text evidence="1 4">Belongs to the DNA polymerase type-Y family.</text>
</comment>
<evidence type="ECO:0000256" key="3">
    <source>
        <dbReference type="ARBA" id="ARBA00022932"/>
    </source>
</evidence>
<gene>
    <name evidence="4" type="primary">dinB</name>
    <name evidence="6" type="ORF">AACH06_17230</name>
</gene>
<dbReference type="Gene3D" id="1.10.150.20">
    <property type="entry name" value="5' to 3' exonuclease, C-terminal subdomain"/>
    <property type="match status" value="1"/>
</dbReference>
<dbReference type="EC" id="2.7.7.7" evidence="4"/>
<dbReference type="InterPro" id="IPR017961">
    <property type="entry name" value="DNA_pol_Y-fam_little_finger"/>
</dbReference>
<dbReference type="EMBL" id="JBBUTG010000011">
    <property type="protein sequence ID" value="MEK8032566.1"/>
    <property type="molecule type" value="Genomic_DNA"/>
</dbReference>
<comment type="catalytic activity">
    <reaction evidence="4">
        <text>DNA(n) + a 2'-deoxyribonucleoside 5'-triphosphate = DNA(n+1) + diphosphate</text>
        <dbReference type="Rhea" id="RHEA:22508"/>
        <dbReference type="Rhea" id="RHEA-COMP:17339"/>
        <dbReference type="Rhea" id="RHEA-COMP:17340"/>
        <dbReference type="ChEBI" id="CHEBI:33019"/>
        <dbReference type="ChEBI" id="CHEBI:61560"/>
        <dbReference type="ChEBI" id="CHEBI:173112"/>
        <dbReference type="EC" id="2.7.7.7"/>
    </reaction>
</comment>
<evidence type="ECO:0000313" key="6">
    <source>
        <dbReference type="EMBL" id="MEK8032566.1"/>
    </source>
</evidence>
<evidence type="ECO:0000256" key="4">
    <source>
        <dbReference type="HAMAP-Rule" id="MF_01113"/>
    </source>
</evidence>
<evidence type="ECO:0000256" key="2">
    <source>
        <dbReference type="ARBA" id="ARBA00022457"/>
    </source>
</evidence>
<dbReference type="InterPro" id="IPR001126">
    <property type="entry name" value="UmuC"/>
</dbReference>
<comment type="cofactor">
    <cofactor evidence="4">
        <name>Mg(2+)</name>
        <dbReference type="ChEBI" id="CHEBI:18420"/>
    </cofactor>
    <text evidence="4">Binds 2 magnesium ions per subunit.</text>
</comment>
<name>A0ABU9BS04_9BURK</name>
<comment type="subcellular location">
    <subcellularLocation>
        <location evidence="4">Cytoplasm</location>
    </subcellularLocation>
</comment>
<comment type="function">
    <text evidence="4">Poorly processive, error-prone DNA polymerase involved in untargeted mutagenesis. Copies undamaged DNA at stalled replication forks, which arise in vivo from mismatched or misaligned primer ends. These misaligned primers can be extended by PolIV. Exhibits no 3'-5' exonuclease (proofreading) activity. May be involved in translesional synthesis, in conjunction with the beta clamp from PolIII.</text>
</comment>
<dbReference type="InterPro" id="IPR043128">
    <property type="entry name" value="Rev_trsase/Diguanyl_cyclase"/>
</dbReference>
<dbReference type="RefSeq" id="WP_341426989.1">
    <property type="nucleotide sequence ID" value="NZ_JBBUTG010000011.1"/>
</dbReference>
<keyword evidence="3 4" id="KW-0239">DNA-directed DNA polymerase</keyword>
<feature type="binding site" evidence="4">
    <location>
        <position position="127"/>
    </location>
    <ligand>
        <name>Mg(2+)</name>
        <dbReference type="ChEBI" id="CHEBI:18420"/>
    </ligand>
</feature>
<dbReference type="InterPro" id="IPR043502">
    <property type="entry name" value="DNA/RNA_pol_sf"/>
</dbReference>
<keyword evidence="2 4" id="KW-0515">Mutator protein</keyword>
<dbReference type="InterPro" id="IPR036775">
    <property type="entry name" value="DNA_pol_Y-fam_lit_finger_sf"/>
</dbReference>
<keyword evidence="7" id="KW-1185">Reference proteome</keyword>
<dbReference type="InterPro" id="IPR022880">
    <property type="entry name" value="DNApol_IV"/>
</dbReference>
<dbReference type="Pfam" id="PF11799">
    <property type="entry name" value="IMS_C"/>
    <property type="match status" value="1"/>
</dbReference>
<dbReference type="Gene3D" id="3.30.70.270">
    <property type="match status" value="1"/>
</dbReference>
<keyword evidence="4" id="KW-0460">Magnesium</keyword>
<organism evidence="6 7">
    <name type="scientific">Ideonella lacteola</name>
    <dbReference type="NCBI Taxonomy" id="2984193"/>
    <lineage>
        <taxon>Bacteria</taxon>
        <taxon>Pseudomonadati</taxon>
        <taxon>Pseudomonadota</taxon>
        <taxon>Betaproteobacteria</taxon>
        <taxon>Burkholderiales</taxon>
        <taxon>Sphaerotilaceae</taxon>
        <taxon>Ideonella</taxon>
    </lineage>
</organism>
<keyword evidence="4 6" id="KW-0808">Transferase</keyword>
<dbReference type="Pfam" id="PF00817">
    <property type="entry name" value="IMS"/>
    <property type="match status" value="1"/>
</dbReference>
<comment type="subunit">
    <text evidence="4">Monomer.</text>
</comment>
<evidence type="ECO:0000259" key="5">
    <source>
        <dbReference type="PROSITE" id="PS50173"/>
    </source>
</evidence>
<dbReference type="PANTHER" id="PTHR11076:SF33">
    <property type="entry name" value="DNA POLYMERASE KAPPA"/>
    <property type="match status" value="1"/>
</dbReference>